<sequence length="50" mass="5548">MSLGATIVQPAEVVDFSLHINEIIKTADKALYQAKDGGRNSFVINFFIHK</sequence>
<dbReference type="EMBL" id="BAEO01000007">
    <property type="protein sequence ID" value="GAC17440.1"/>
    <property type="molecule type" value="Genomic_DNA"/>
</dbReference>
<dbReference type="InterPro" id="IPR043128">
    <property type="entry name" value="Rev_trsase/Diguanyl_cyclase"/>
</dbReference>
<dbReference type="RefSeq" id="WP_007616220.1">
    <property type="nucleotide sequence ID" value="NZ_BAEO01000007.1"/>
</dbReference>
<dbReference type="InterPro" id="IPR000160">
    <property type="entry name" value="GGDEF_dom"/>
</dbReference>
<gene>
    <name evidence="2" type="ORF">GARC_0458</name>
</gene>
<dbReference type="AlphaFoldDB" id="K6Z1V8"/>
<comment type="caution">
    <text evidence="2">The sequence shown here is derived from an EMBL/GenBank/DDBJ whole genome shotgun (WGS) entry which is preliminary data.</text>
</comment>
<accession>K6Z1V8</accession>
<dbReference type="Gene3D" id="3.30.70.270">
    <property type="match status" value="1"/>
</dbReference>
<feature type="domain" description="GGDEF" evidence="1">
    <location>
        <begin position="1"/>
        <end position="47"/>
    </location>
</feature>
<dbReference type="Proteomes" id="UP000006327">
    <property type="component" value="Unassembled WGS sequence"/>
</dbReference>
<evidence type="ECO:0000259" key="1">
    <source>
        <dbReference type="PROSITE" id="PS50887"/>
    </source>
</evidence>
<dbReference type="PROSITE" id="PS50887">
    <property type="entry name" value="GGDEF"/>
    <property type="match status" value="1"/>
</dbReference>
<organism evidence="2 3">
    <name type="scientific">Paraglaciecola arctica BSs20135</name>
    <dbReference type="NCBI Taxonomy" id="493475"/>
    <lineage>
        <taxon>Bacteria</taxon>
        <taxon>Pseudomonadati</taxon>
        <taxon>Pseudomonadota</taxon>
        <taxon>Gammaproteobacteria</taxon>
        <taxon>Alteromonadales</taxon>
        <taxon>Alteromonadaceae</taxon>
        <taxon>Paraglaciecola</taxon>
    </lineage>
</organism>
<proteinExistence type="predicted"/>
<keyword evidence="3" id="KW-1185">Reference proteome</keyword>
<dbReference type="OrthoDB" id="9812260at2"/>
<evidence type="ECO:0000313" key="2">
    <source>
        <dbReference type="EMBL" id="GAC17440.1"/>
    </source>
</evidence>
<dbReference type="SUPFAM" id="SSF55073">
    <property type="entry name" value="Nucleotide cyclase"/>
    <property type="match status" value="1"/>
</dbReference>
<evidence type="ECO:0000313" key="3">
    <source>
        <dbReference type="Proteomes" id="UP000006327"/>
    </source>
</evidence>
<protein>
    <recommendedName>
        <fullName evidence="1">GGDEF domain-containing protein</fullName>
    </recommendedName>
</protein>
<name>K6Z1V8_9ALTE</name>
<dbReference type="InterPro" id="IPR029787">
    <property type="entry name" value="Nucleotide_cyclase"/>
</dbReference>
<reference evidence="2 3" key="1">
    <citation type="journal article" date="2017" name="Antonie Van Leeuwenhoek">
        <title>Rhizobium rhizosphaerae sp. nov., a novel species isolated from rice rhizosphere.</title>
        <authorList>
            <person name="Zhao J.J."/>
            <person name="Zhang J."/>
            <person name="Zhang R.J."/>
            <person name="Zhang C.W."/>
            <person name="Yin H.Q."/>
            <person name="Zhang X.X."/>
        </authorList>
    </citation>
    <scope>NUCLEOTIDE SEQUENCE [LARGE SCALE GENOMIC DNA]</scope>
    <source>
        <strain evidence="2 3">BSs20135</strain>
    </source>
</reference>